<dbReference type="RefSeq" id="XP_007757568.1">
    <property type="nucleotide sequence ID" value="XM_007759378.1"/>
</dbReference>
<comment type="caution">
    <text evidence="2">The sequence shown here is derived from an EMBL/GenBank/DDBJ whole genome shotgun (WGS) entry which is preliminary data.</text>
</comment>
<dbReference type="AlphaFoldDB" id="W9VZ15"/>
<evidence type="ECO:0000313" key="3">
    <source>
        <dbReference type="Proteomes" id="UP000019473"/>
    </source>
</evidence>
<dbReference type="EMBL" id="AMGW01000004">
    <property type="protein sequence ID" value="EXJ57945.1"/>
    <property type="molecule type" value="Genomic_DNA"/>
</dbReference>
<evidence type="ECO:0000313" key="2">
    <source>
        <dbReference type="EMBL" id="EXJ57945.1"/>
    </source>
</evidence>
<dbReference type="Proteomes" id="UP000019473">
    <property type="component" value="Unassembled WGS sequence"/>
</dbReference>
<dbReference type="VEuPathDB" id="FungiDB:A1O7_05368"/>
<dbReference type="GeneID" id="19179953"/>
<feature type="region of interest" description="Disordered" evidence="1">
    <location>
        <begin position="26"/>
        <end position="49"/>
    </location>
</feature>
<proteinExistence type="predicted"/>
<gene>
    <name evidence="2" type="ORF">A1O7_05368</name>
</gene>
<dbReference type="OrthoDB" id="4155711at2759"/>
<organism evidence="2 3">
    <name type="scientific">Cladophialophora yegresii CBS 114405</name>
    <dbReference type="NCBI Taxonomy" id="1182544"/>
    <lineage>
        <taxon>Eukaryota</taxon>
        <taxon>Fungi</taxon>
        <taxon>Dikarya</taxon>
        <taxon>Ascomycota</taxon>
        <taxon>Pezizomycotina</taxon>
        <taxon>Eurotiomycetes</taxon>
        <taxon>Chaetothyriomycetidae</taxon>
        <taxon>Chaetothyriales</taxon>
        <taxon>Herpotrichiellaceae</taxon>
        <taxon>Cladophialophora</taxon>
    </lineage>
</organism>
<protein>
    <submittedName>
        <fullName evidence="2">Uncharacterized protein</fullName>
    </submittedName>
</protein>
<reference evidence="2 3" key="1">
    <citation type="submission" date="2013-03" db="EMBL/GenBank/DDBJ databases">
        <title>The Genome Sequence of Cladophialophora yegresii CBS 114405.</title>
        <authorList>
            <consortium name="The Broad Institute Genomics Platform"/>
            <person name="Cuomo C."/>
            <person name="de Hoog S."/>
            <person name="Gorbushina A."/>
            <person name="Walker B."/>
            <person name="Young S.K."/>
            <person name="Zeng Q."/>
            <person name="Gargeya S."/>
            <person name="Fitzgerald M."/>
            <person name="Haas B."/>
            <person name="Abouelleil A."/>
            <person name="Allen A.W."/>
            <person name="Alvarado L."/>
            <person name="Arachchi H.M."/>
            <person name="Berlin A.M."/>
            <person name="Chapman S.B."/>
            <person name="Gainer-Dewar J."/>
            <person name="Goldberg J."/>
            <person name="Griggs A."/>
            <person name="Gujja S."/>
            <person name="Hansen M."/>
            <person name="Howarth C."/>
            <person name="Imamovic A."/>
            <person name="Ireland A."/>
            <person name="Larimer J."/>
            <person name="McCowan C."/>
            <person name="Murphy C."/>
            <person name="Pearson M."/>
            <person name="Poon T.W."/>
            <person name="Priest M."/>
            <person name="Roberts A."/>
            <person name="Saif S."/>
            <person name="Shea T."/>
            <person name="Sisk P."/>
            <person name="Sykes S."/>
            <person name="Wortman J."/>
            <person name="Nusbaum C."/>
            <person name="Birren B."/>
        </authorList>
    </citation>
    <scope>NUCLEOTIDE SEQUENCE [LARGE SCALE GENOMIC DNA]</scope>
    <source>
        <strain evidence="2 3">CBS 114405</strain>
    </source>
</reference>
<accession>W9VZ15</accession>
<keyword evidence="3" id="KW-1185">Reference proteome</keyword>
<dbReference type="HOGENOM" id="CLU_2320149_0_0_1"/>
<evidence type="ECO:0000256" key="1">
    <source>
        <dbReference type="SAM" id="MobiDB-lite"/>
    </source>
</evidence>
<name>W9VZ15_9EURO</name>
<sequence length="99" mass="10680">MMKCGWLAPVGRQDMIPPVPELVEGTEIGQRGGGEEGEVASSLTGTREEEHAYHVPHAAATAHGKTTELKRYQLAKVSNESCNAQGMSCSCTHNECQMH</sequence>